<evidence type="ECO:0000313" key="7">
    <source>
        <dbReference type="EMBL" id="KAK4747923.1"/>
    </source>
</evidence>
<dbReference type="PANTHER" id="PTHR12428:SF34">
    <property type="entry name" value="MITOCHONDRIAL INNER MEMBRANE PROTEIN OXA1-LIKE"/>
    <property type="match status" value="1"/>
</dbReference>
<sequence>MDPMAVAEGQEKIKQLFNELGVSPFTLLKGIFISGPVFISFFPRCYLAALIFLITVEEGMGANPHSGTIKNFSRILAVLTVPFTMSFPKAIFCYWVTSNLFSLGYGLGTFFSA</sequence>
<dbReference type="GO" id="GO:0032979">
    <property type="term" value="P:protein insertion into mitochondrial inner membrane from matrix"/>
    <property type="evidence" value="ECO:0007669"/>
    <property type="project" value="TreeGrafter"/>
</dbReference>
<comment type="similarity">
    <text evidence="2">Belongs to the OXA1/ALB3/YidC (TC 2.A.9.2) family.</text>
</comment>
<keyword evidence="4 6" id="KW-1133">Transmembrane helix</keyword>
<evidence type="ECO:0000256" key="5">
    <source>
        <dbReference type="ARBA" id="ARBA00023136"/>
    </source>
</evidence>
<evidence type="ECO:0000313" key="8">
    <source>
        <dbReference type="Proteomes" id="UP001345219"/>
    </source>
</evidence>
<evidence type="ECO:0000256" key="3">
    <source>
        <dbReference type="ARBA" id="ARBA00022692"/>
    </source>
</evidence>
<evidence type="ECO:0000256" key="2">
    <source>
        <dbReference type="ARBA" id="ARBA00010583"/>
    </source>
</evidence>
<proteinExistence type="inferred from homology"/>
<keyword evidence="3 6" id="KW-0812">Transmembrane</keyword>
<name>A0AAN7JLQ4_9MYRT</name>
<dbReference type="PANTHER" id="PTHR12428">
    <property type="entry name" value="OXA1"/>
    <property type="match status" value="1"/>
</dbReference>
<feature type="transmembrane region" description="Helical" evidence="6">
    <location>
        <begin position="31"/>
        <end position="54"/>
    </location>
</feature>
<dbReference type="AlphaFoldDB" id="A0AAN7JLQ4"/>
<accession>A0AAN7JLQ4</accession>
<comment type="subcellular location">
    <subcellularLocation>
        <location evidence="1">Membrane</location>
        <topology evidence="1">Multi-pass membrane protein</topology>
    </subcellularLocation>
</comment>
<dbReference type="EMBL" id="JAXIOK010000019">
    <property type="protein sequence ID" value="KAK4747923.1"/>
    <property type="molecule type" value="Genomic_DNA"/>
</dbReference>
<feature type="transmembrane region" description="Helical" evidence="6">
    <location>
        <begin position="75"/>
        <end position="97"/>
    </location>
</feature>
<gene>
    <name evidence="7" type="ORF">SAY87_014509</name>
</gene>
<dbReference type="Proteomes" id="UP001345219">
    <property type="component" value="Chromosome 12"/>
</dbReference>
<keyword evidence="5 6" id="KW-0472">Membrane</keyword>
<evidence type="ECO:0000256" key="6">
    <source>
        <dbReference type="SAM" id="Phobius"/>
    </source>
</evidence>
<keyword evidence="8" id="KW-1185">Reference proteome</keyword>
<evidence type="ECO:0000256" key="4">
    <source>
        <dbReference type="ARBA" id="ARBA00022989"/>
    </source>
</evidence>
<protein>
    <recommendedName>
        <fullName evidence="9">Mitochondrial inner membrane protein OXA1-like</fullName>
    </recommendedName>
</protein>
<dbReference type="GO" id="GO:0005743">
    <property type="term" value="C:mitochondrial inner membrane"/>
    <property type="evidence" value="ECO:0007669"/>
    <property type="project" value="TreeGrafter"/>
</dbReference>
<organism evidence="7 8">
    <name type="scientific">Trapa incisa</name>
    <dbReference type="NCBI Taxonomy" id="236973"/>
    <lineage>
        <taxon>Eukaryota</taxon>
        <taxon>Viridiplantae</taxon>
        <taxon>Streptophyta</taxon>
        <taxon>Embryophyta</taxon>
        <taxon>Tracheophyta</taxon>
        <taxon>Spermatophyta</taxon>
        <taxon>Magnoliopsida</taxon>
        <taxon>eudicotyledons</taxon>
        <taxon>Gunneridae</taxon>
        <taxon>Pentapetalae</taxon>
        <taxon>rosids</taxon>
        <taxon>malvids</taxon>
        <taxon>Myrtales</taxon>
        <taxon>Lythraceae</taxon>
        <taxon>Trapa</taxon>
    </lineage>
</organism>
<reference evidence="7 8" key="1">
    <citation type="journal article" date="2023" name="Hortic Res">
        <title>Pangenome of water caltrop reveals structural variations and asymmetric subgenome divergence after allopolyploidization.</title>
        <authorList>
            <person name="Zhang X."/>
            <person name="Chen Y."/>
            <person name="Wang L."/>
            <person name="Yuan Y."/>
            <person name="Fang M."/>
            <person name="Shi L."/>
            <person name="Lu R."/>
            <person name="Comes H.P."/>
            <person name="Ma Y."/>
            <person name="Chen Y."/>
            <person name="Huang G."/>
            <person name="Zhou Y."/>
            <person name="Zheng Z."/>
            <person name="Qiu Y."/>
        </authorList>
    </citation>
    <scope>NUCLEOTIDE SEQUENCE [LARGE SCALE GENOMIC DNA]</scope>
    <source>
        <tissue evidence="7">Roots</tissue>
    </source>
</reference>
<evidence type="ECO:0008006" key="9">
    <source>
        <dbReference type="Google" id="ProtNLM"/>
    </source>
</evidence>
<dbReference type="GO" id="GO:0032977">
    <property type="term" value="F:membrane insertase activity"/>
    <property type="evidence" value="ECO:0007669"/>
    <property type="project" value="InterPro"/>
</dbReference>
<evidence type="ECO:0000256" key="1">
    <source>
        <dbReference type="ARBA" id="ARBA00004141"/>
    </source>
</evidence>
<dbReference type="InterPro" id="IPR001708">
    <property type="entry name" value="YidC/ALB3/OXA1/COX18"/>
</dbReference>
<comment type="caution">
    <text evidence="7">The sequence shown here is derived from an EMBL/GenBank/DDBJ whole genome shotgun (WGS) entry which is preliminary data.</text>
</comment>